<keyword evidence="11" id="KW-0012">Acyltransferase</keyword>
<evidence type="ECO:0000256" key="6">
    <source>
        <dbReference type="ARBA" id="ARBA00023098"/>
    </source>
</evidence>
<evidence type="ECO:0000256" key="9">
    <source>
        <dbReference type="ARBA" id="ARBA00023264"/>
    </source>
</evidence>
<dbReference type="AlphaFoldDB" id="A0ABD4T0G4"/>
<proteinExistence type="inferred from homology"/>
<comment type="subunit">
    <text evidence="10">Probably interacts with PlsX.</text>
</comment>
<evidence type="ECO:0000256" key="10">
    <source>
        <dbReference type="HAMAP-Rule" id="MF_01043"/>
    </source>
</evidence>
<dbReference type="PANTHER" id="PTHR30309:SF0">
    <property type="entry name" value="GLYCEROL-3-PHOSPHATE ACYLTRANSFERASE-RELATED"/>
    <property type="match status" value="1"/>
</dbReference>
<accession>A0ABD4T0G4</accession>
<keyword evidence="8 10" id="KW-0594">Phospholipid biosynthesis</keyword>
<feature type="transmembrane region" description="Helical" evidence="10">
    <location>
        <begin position="192"/>
        <end position="208"/>
    </location>
</feature>
<evidence type="ECO:0000256" key="3">
    <source>
        <dbReference type="ARBA" id="ARBA00022679"/>
    </source>
</evidence>
<sequence>MMPGLIWGAVTLVFLGAAYLLGSFPTGYLVAKRLQGIDIREHGSGSTGATNVLRVLGKGPGLVVFAADVAKGAIAIALVPLFFQGIAAVLPTSFCWLDCPSWFSAHQDGLYWVRMLAGFAALLGHSKSIFLRFTGGKSVATSLGILLVLHWPVAIATFASFGMMLALSRIVSLSSITGAIALPIWMLVFNQPLPYLVFAIAGSIYVVLRHSSNIQRLLKGTEPKLGQG</sequence>
<keyword evidence="3 10" id="KW-0808">Transferase</keyword>
<comment type="pathway">
    <text evidence="10">Lipid metabolism; phospholipid metabolism.</text>
</comment>
<feature type="transmembrane region" description="Helical" evidence="10">
    <location>
        <begin position="109"/>
        <end position="126"/>
    </location>
</feature>
<dbReference type="HAMAP" id="MF_01043">
    <property type="entry name" value="PlsY"/>
    <property type="match status" value="1"/>
</dbReference>
<dbReference type="RefSeq" id="WP_201277324.1">
    <property type="nucleotide sequence ID" value="NZ_JTHE03000029.1"/>
</dbReference>
<dbReference type="InterPro" id="IPR003811">
    <property type="entry name" value="G3P_acylTferase_PlsY"/>
</dbReference>
<evidence type="ECO:0000256" key="2">
    <source>
        <dbReference type="ARBA" id="ARBA00022516"/>
    </source>
</evidence>
<feature type="transmembrane region" description="Helical" evidence="10">
    <location>
        <begin position="138"/>
        <end position="159"/>
    </location>
</feature>
<keyword evidence="12" id="KW-1185">Reference proteome</keyword>
<comment type="subcellular location">
    <subcellularLocation>
        <location evidence="10">Cell membrane</location>
        <topology evidence="10">Multi-pass membrane protein</topology>
    </subcellularLocation>
</comment>
<evidence type="ECO:0000256" key="5">
    <source>
        <dbReference type="ARBA" id="ARBA00022989"/>
    </source>
</evidence>
<evidence type="ECO:0000256" key="8">
    <source>
        <dbReference type="ARBA" id="ARBA00023209"/>
    </source>
</evidence>
<evidence type="ECO:0000256" key="4">
    <source>
        <dbReference type="ARBA" id="ARBA00022692"/>
    </source>
</evidence>
<comment type="caution">
    <text evidence="11">The sequence shown here is derived from an EMBL/GenBank/DDBJ whole genome shotgun (WGS) entry which is preliminary data.</text>
</comment>
<dbReference type="EMBL" id="JTHE03000029">
    <property type="protein sequence ID" value="MCM1982100.1"/>
    <property type="molecule type" value="Genomic_DNA"/>
</dbReference>
<gene>
    <name evidence="10 11" type="primary">plsY</name>
    <name evidence="11" type="ORF">QQ91_0004540</name>
</gene>
<dbReference type="PANTHER" id="PTHR30309">
    <property type="entry name" value="INNER MEMBRANE PROTEIN YGIH"/>
    <property type="match status" value="1"/>
</dbReference>
<keyword evidence="9 10" id="KW-1208">Phospholipid metabolism</keyword>
<evidence type="ECO:0000256" key="1">
    <source>
        <dbReference type="ARBA" id="ARBA00022475"/>
    </source>
</evidence>
<reference evidence="11 12" key="1">
    <citation type="journal article" date="2015" name="Genome Announc.">
        <title>Draft Genome Sequence of Filamentous Marine Cyanobacterium Lyngbya confervoides Strain BDU141951.</title>
        <authorList>
            <person name="Chandrababunaidu M.M."/>
            <person name="Sen D."/>
            <person name="Tripathy S."/>
        </authorList>
    </citation>
    <scope>NUCLEOTIDE SEQUENCE [LARGE SCALE GENOMIC DNA]</scope>
    <source>
        <strain evidence="11 12">BDU141951</strain>
    </source>
</reference>
<keyword evidence="6 10" id="KW-0443">Lipid metabolism</keyword>
<name>A0ABD4T0G4_9CYAN</name>
<feature type="transmembrane region" description="Helical" evidence="10">
    <location>
        <begin position="73"/>
        <end position="97"/>
    </location>
</feature>
<dbReference type="GO" id="GO:0005886">
    <property type="term" value="C:plasma membrane"/>
    <property type="evidence" value="ECO:0007669"/>
    <property type="project" value="UniProtKB-SubCell"/>
</dbReference>
<comment type="catalytic activity">
    <reaction evidence="10">
        <text>an acyl phosphate + sn-glycerol 3-phosphate = a 1-acyl-sn-glycero-3-phosphate + phosphate</text>
        <dbReference type="Rhea" id="RHEA:34075"/>
        <dbReference type="ChEBI" id="CHEBI:43474"/>
        <dbReference type="ChEBI" id="CHEBI:57597"/>
        <dbReference type="ChEBI" id="CHEBI:57970"/>
        <dbReference type="ChEBI" id="CHEBI:59918"/>
        <dbReference type="EC" id="2.3.1.275"/>
    </reaction>
</comment>
<dbReference type="GO" id="GO:0008654">
    <property type="term" value="P:phospholipid biosynthetic process"/>
    <property type="evidence" value="ECO:0007669"/>
    <property type="project" value="UniProtKB-UniRule"/>
</dbReference>
<evidence type="ECO:0000313" key="12">
    <source>
        <dbReference type="Proteomes" id="UP000031561"/>
    </source>
</evidence>
<protein>
    <recommendedName>
        <fullName evidence="10">Glycerol-3-phosphate acyltransferase</fullName>
    </recommendedName>
    <alternativeName>
        <fullName evidence="10">Acyl-PO4 G3P acyltransferase</fullName>
    </alternativeName>
    <alternativeName>
        <fullName evidence="10">Acyl-phosphate--glycerol-3-phosphate acyltransferase</fullName>
    </alternativeName>
    <alternativeName>
        <fullName evidence="10">G3P acyltransferase</fullName>
        <shortName evidence="10">GPAT</shortName>
        <ecNumber evidence="10">2.3.1.275</ecNumber>
    </alternativeName>
    <alternativeName>
        <fullName evidence="10">Lysophosphatidic acid synthase</fullName>
        <shortName evidence="10">LPA synthase</shortName>
    </alternativeName>
</protein>
<dbReference type="NCBIfam" id="TIGR00023">
    <property type="entry name" value="glycerol-3-phosphate 1-O-acyltransferase PlsY"/>
    <property type="match status" value="1"/>
</dbReference>
<dbReference type="Pfam" id="PF02660">
    <property type="entry name" value="G3P_acyltransf"/>
    <property type="match status" value="1"/>
</dbReference>
<dbReference type="EC" id="2.3.1.275" evidence="10"/>
<organism evidence="11 12">
    <name type="scientific">Lyngbya confervoides BDU141951</name>
    <dbReference type="NCBI Taxonomy" id="1574623"/>
    <lineage>
        <taxon>Bacteria</taxon>
        <taxon>Bacillati</taxon>
        <taxon>Cyanobacteriota</taxon>
        <taxon>Cyanophyceae</taxon>
        <taxon>Oscillatoriophycideae</taxon>
        <taxon>Oscillatoriales</taxon>
        <taxon>Microcoleaceae</taxon>
        <taxon>Lyngbya</taxon>
    </lineage>
</organism>
<keyword evidence="2 10" id="KW-0444">Lipid biosynthesis</keyword>
<comment type="function">
    <text evidence="10">Catalyzes the transfer of an acyl group from acyl-phosphate (acyl-PO(4)) to glycerol-3-phosphate (G3P) to form lysophosphatidic acid (LPA). This enzyme utilizes acyl-phosphate as fatty acyl donor, but not acyl-CoA or acyl-ACP.</text>
</comment>
<dbReference type="SMART" id="SM01207">
    <property type="entry name" value="G3P_acyltransf"/>
    <property type="match status" value="1"/>
</dbReference>
<evidence type="ECO:0000313" key="11">
    <source>
        <dbReference type="EMBL" id="MCM1982100.1"/>
    </source>
</evidence>
<dbReference type="Proteomes" id="UP000031561">
    <property type="component" value="Unassembled WGS sequence"/>
</dbReference>
<evidence type="ECO:0000256" key="7">
    <source>
        <dbReference type="ARBA" id="ARBA00023136"/>
    </source>
</evidence>
<keyword evidence="1 10" id="KW-1003">Cell membrane</keyword>
<keyword evidence="7 10" id="KW-0472">Membrane</keyword>
<dbReference type="GO" id="GO:0043772">
    <property type="term" value="F:acyl-phosphate glycerol-3-phosphate acyltransferase activity"/>
    <property type="evidence" value="ECO:0007669"/>
    <property type="project" value="UniProtKB-UniRule"/>
</dbReference>
<keyword evidence="5 10" id="KW-1133">Transmembrane helix</keyword>
<comment type="similarity">
    <text evidence="10">Belongs to the PlsY family.</text>
</comment>
<keyword evidence="4 10" id="KW-0812">Transmembrane</keyword>